<organism evidence="2 3">
    <name type="scientific">Streptomyces brasiliensis</name>
    <dbReference type="NCBI Taxonomy" id="1954"/>
    <lineage>
        <taxon>Bacteria</taxon>
        <taxon>Bacillati</taxon>
        <taxon>Actinomycetota</taxon>
        <taxon>Actinomycetes</taxon>
        <taxon>Kitasatosporales</taxon>
        <taxon>Streptomycetaceae</taxon>
        <taxon>Streptomyces</taxon>
    </lineage>
</organism>
<dbReference type="EMBL" id="BMQA01000020">
    <property type="protein sequence ID" value="GGJ35982.1"/>
    <property type="molecule type" value="Genomic_DNA"/>
</dbReference>
<accession>A0A917L1H1</accession>
<feature type="transmembrane region" description="Helical" evidence="1">
    <location>
        <begin position="53"/>
        <end position="75"/>
    </location>
</feature>
<dbReference type="RefSeq" id="WP_189313860.1">
    <property type="nucleotide sequence ID" value="NZ_BMQA01000020.1"/>
</dbReference>
<protein>
    <recommendedName>
        <fullName evidence="4">MFS transporter</fullName>
    </recommendedName>
</protein>
<keyword evidence="3" id="KW-1185">Reference proteome</keyword>
<dbReference type="Gene3D" id="1.20.1250.20">
    <property type="entry name" value="MFS general substrate transporter like domains"/>
    <property type="match status" value="1"/>
</dbReference>
<dbReference type="PANTHER" id="PTHR23542:SF1">
    <property type="entry name" value="MAJOR FACILITATOR SUPERFAMILY (MFS) PROFILE DOMAIN-CONTAINING PROTEIN"/>
    <property type="match status" value="1"/>
</dbReference>
<comment type="caution">
    <text evidence="2">The sequence shown here is derived from an EMBL/GenBank/DDBJ whole genome shotgun (WGS) entry which is preliminary data.</text>
</comment>
<keyword evidence="1" id="KW-0812">Transmembrane</keyword>
<reference evidence="2" key="1">
    <citation type="journal article" date="2014" name="Int. J. Syst. Evol. Microbiol.">
        <title>Complete genome sequence of Corynebacterium casei LMG S-19264T (=DSM 44701T), isolated from a smear-ripened cheese.</title>
        <authorList>
            <consortium name="US DOE Joint Genome Institute (JGI-PGF)"/>
            <person name="Walter F."/>
            <person name="Albersmeier A."/>
            <person name="Kalinowski J."/>
            <person name="Ruckert C."/>
        </authorList>
    </citation>
    <scope>NUCLEOTIDE SEQUENCE</scope>
    <source>
        <strain evidence="2">JCM 3086</strain>
    </source>
</reference>
<sequence>MDPGALSAGSAVGGLLNGALDWRRPARVRLPWLTAGLAVPLALAGTAPGPWTLAAVMACAGAFVAPALTTAYLLAEETAPEDARTRAGAWVNAAANAGSSGGAAVAGAMAGHLPLTVCFALSGASALVAGAAAGAKKAGGA</sequence>
<evidence type="ECO:0000256" key="1">
    <source>
        <dbReference type="SAM" id="Phobius"/>
    </source>
</evidence>
<feature type="transmembrane region" description="Helical" evidence="1">
    <location>
        <begin position="113"/>
        <end position="135"/>
    </location>
</feature>
<dbReference type="AlphaFoldDB" id="A0A917L1H1"/>
<keyword evidence="1" id="KW-1133">Transmembrane helix</keyword>
<dbReference type="InterPro" id="IPR036259">
    <property type="entry name" value="MFS_trans_sf"/>
</dbReference>
<dbReference type="Proteomes" id="UP000657574">
    <property type="component" value="Unassembled WGS sequence"/>
</dbReference>
<gene>
    <name evidence="2" type="ORF">GCM10010121_053980</name>
</gene>
<dbReference type="Pfam" id="PF07690">
    <property type="entry name" value="MFS_1"/>
    <property type="match status" value="1"/>
</dbReference>
<reference evidence="2" key="2">
    <citation type="submission" date="2020-09" db="EMBL/GenBank/DDBJ databases">
        <authorList>
            <person name="Sun Q."/>
            <person name="Ohkuma M."/>
        </authorList>
    </citation>
    <scope>NUCLEOTIDE SEQUENCE</scope>
    <source>
        <strain evidence="2">JCM 3086</strain>
    </source>
</reference>
<evidence type="ECO:0008006" key="4">
    <source>
        <dbReference type="Google" id="ProtNLM"/>
    </source>
</evidence>
<dbReference type="PANTHER" id="PTHR23542">
    <property type="match status" value="1"/>
</dbReference>
<keyword evidence="1" id="KW-0472">Membrane</keyword>
<dbReference type="GO" id="GO:0022857">
    <property type="term" value="F:transmembrane transporter activity"/>
    <property type="evidence" value="ECO:0007669"/>
    <property type="project" value="InterPro"/>
</dbReference>
<dbReference type="SUPFAM" id="SSF103473">
    <property type="entry name" value="MFS general substrate transporter"/>
    <property type="match status" value="1"/>
</dbReference>
<dbReference type="InterPro" id="IPR011701">
    <property type="entry name" value="MFS"/>
</dbReference>
<feature type="transmembrane region" description="Helical" evidence="1">
    <location>
        <begin position="87"/>
        <end position="107"/>
    </location>
</feature>
<proteinExistence type="predicted"/>
<name>A0A917L1H1_9ACTN</name>
<evidence type="ECO:0000313" key="3">
    <source>
        <dbReference type="Proteomes" id="UP000657574"/>
    </source>
</evidence>
<evidence type="ECO:0000313" key="2">
    <source>
        <dbReference type="EMBL" id="GGJ35982.1"/>
    </source>
</evidence>